<dbReference type="AlphaFoldDB" id="D8QX38"/>
<name>D8QX38_SELML</name>
<evidence type="ECO:0000256" key="2">
    <source>
        <dbReference type="ARBA" id="ARBA00006003"/>
    </source>
</evidence>
<keyword evidence="6" id="KW-0735">Signal-anchor</keyword>
<evidence type="ECO:0000256" key="7">
    <source>
        <dbReference type="ARBA" id="ARBA00022989"/>
    </source>
</evidence>
<dbReference type="OMA" id="QLNRCEN"/>
<protein>
    <submittedName>
        <fullName evidence="11">Glycosyltransferase, CAZy family GT29</fullName>
    </submittedName>
</protein>
<dbReference type="GO" id="GO:0009860">
    <property type="term" value="P:pollen tube growth"/>
    <property type="evidence" value="ECO:0007669"/>
    <property type="project" value="EnsemblPlants"/>
</dbReference>
<dbReference type="eggNOG" id="KOG2692">
    <property type="taxonomic scope" value="Eukaryota"/>
</dbReference>
<gene>
    <name evidence="11" type="primary">GT29A5</name>
    <name evidence="11" type="ORF">SELMODRAFT_79823</name>
</gene>
<evidence type="ECO:0000313" key="12">
    <source>
        <dbReference type="Proteomes" id="UP000001514"/>
    </source>
</evidence>
<dbReference type="InterPro" id="IPR001675">
    <property type="entry name" value="Glyco_trans_29"/>
</dbReference>
<keyword evidence="4 11" id="KW-0808">Transferase</keyword>
<dbReference type="CDD" id="cd19952">
    <property type="entry name" value="GT29"/>
    <property type="match status" value="1"/>
</dbReference>
<dbReference type="PANTHER" id="PTHR47379:SF3">
    <property type="entry name" value="SIALYLTRANSFERASE-LIKE PROTEIN 2"/>
    <property type="match status" value="1"/>
</dbReference>
<evidence type="ECO:0000256" key="10">
    <source>
        <dbReference type="ARBA" id="ARBA00023180"/>
    </source>
</evidence>
<evidence type="ECO:0000256" key="4">
    <source>
        <dbReference type="ARBA" id="ARBA00022679"/>
    </source>
</evidence>
<dbReference type="InParanoid" id="D8QX38"/>
<dbReference type="Gene3D" id="3.90.1480.20">
    <property type="entry name" value="Glycosyl transferase family 29"/>
    <property type="match status" value="1"/>
</dbReference>
<organism evidence="12">
    <name type="scientific">Selaginella moellendorffii</name>
    <name type="common">Spikemoss</name>
    <dbReference type="NCBI Taxonomy" id="88036"/>
    <lineage>
        <taxon>Eukaryota</taxon>
        <taxon>Viridiplantae</taxon>
        <taxon>Streptophyta</taxon>
        <taxon>Embryophyta</taxon>
        <taxon>Tracheophyta</taxon>
        <taxon>Lycopodiopsida</taxon>
        <taxon>Selaginellales</taxon>
        <taxon>Selaginellaceae</taxon>
        <taxon>Selaginella</taxon>
    </lineage>
</organism>
<evidence type="ECO:0000256" key="5">
    <source>
        <dbReference type="ARBA" id="ARBA00022692"/>
    </source>
</evidence>
<comment type="similarity">
    <text evidence="2">Belongs to the glycosyltransferase 29 family.</text>
</comment>
<comment type="subcellular location">
    <subcellularLocation>
        <location evidence="1">Golgi apparatus membrane</location>
        <topology evidence="1">Single-pass type II membrane protein</topology>
    </subcellularLocation>
</comment>
<keyword evidence="10" id="KW-0325">Glycoprotein</keyword>
<keyword evidence="8" id="KW-0333">Golgi apparatus</keyword>
<dbReference type="FunCoup" id="D8QX38">
    <property type="interactions" value="1918"/>
</dbReference>
<dbReference type="GO" id="GO:0005794">
    <property type="term" value="C:Golgi apparatus"/>
    <property type="evidence" value="ECO:0000318"/>
    <property type="project" value="GO_Central"/>
</dbReference>
<dbReference type="GO" id="GO:0008373">
    <property type="term" value="F:sialyltransferase activity"/>
    <property type="evidence" value="ECO:0007669"/>
    <property type="project" value="InterPro"/>
</dbReference>
<evidence type="ECO:0000313" key="11">
    <source>
        <dbReference type="EMBL" id="EFJ35344.1"/>
    </source>
</evidence>
<dbReference type="EMBL" id="GL377568">
    <property type="protein sequence ID" value="EFJ35344.1"/>
    <property type="molecule type" value="Genomic_DNA"/>
</dbReference>
<sequence length="437" mass="48934">MLLGTNIGSISSNPLPIVFFWFGFLVPKPWVSLSHEDKSTLKEFHGKFHQCVRTNGIGIYSRSMDYCTANFYFSHDTEAKWTDPKTGNLEPVTYNLDLCEAMRIWEQVRNSSTILTKEYIDGLPNGWHDYAWKRINKGILLRNCEDKKLCLDKLSKVLPDTPPFVPRQFGRCAVVGNSGDLLKAKFGREIDGFDAVVRHNGAPIENYTDYVGSKRSFRLLNRGSAKALDKVAELDGTGKEVLIVKTTIHDVMSKMIKEIPIINPVYLMLGASLSSSAKGTGVKALEFALSVCETVDIYGFTVDPGYVEWSRYFSESRGGHTPLLGRAYYQMMECLGLIRIHSPMRLARGSKSGQVPSKSTLDAARRVSQKIVSFLWSSRRNDAHSDPLSSCSIWKKRSHGHRRVLPASKKAAEHDSVVKSVTQYPLEHGTGMLCVQS</sequence>
<evidence type="ECO:0000256" key="3">
    <source>
        <dbReference type="ARBA" id="ARBA00022676"/>
    </source>
</evidence>
<keyword evidence="5" id="KW-0812">Transmembrane</keyword>
<dbReference type="InterPro" id="IPR038578">
    <property type="entry name" value="GT29-like_sf"/>
</dbReference>
<accession>D8QX38</accession>
<dbReference type="Pfam" id="PF00777">
    <property type="entry name" value="Glyco_transf_29"/>
    <property type="match status" value="1"/>
</dbReference>
<dbReference type="STRING" id="88036.D8QX38"/>
<keyword evidence="9" id="KW-0472">Membrane</keyword>
<reference evidence="11 12" key="1">
    <citation type="journal article" date="2011" name="Science">
        <title>The Selaginella genome identifies genetic changes associated with the evolution of vascular plants.</title>
        <authorList>
            <person name="Banks J.A."/>
            <person name="Nishiyama T."/>
            <person name="Hasebe M."/>
            <person name="Bowman J.L."/>
            <person name="Gribskov M."/>
            <person name="dePamphilis C."/>
            <person name="Albert V.A."/>
            <person name="Aono N."/>
            <person name="Aoyama T."/>
            <person name="Ambrose B.A."/>
            <person name="Ashton N.W."/>
            <person name="Axtell M.J."/>
            <person name="Barker E."/>
            <person name="Barker M.S."/>
            <person name="Bennetzen J.L."/>
            <person name="Bonawitz N.D."/>
            <person name="Chapple C."/>
            <person name="Cheng C."/>
            <person name="Correa L.G."/>
            <person name="Dacre M."/>
            <person name="DeBarry J."/>
            <person name="Dreyer I."/>
            <person name="Elias M."/>
            <person name="Engstrom E.M."/>
            <person name="Estelle M."/>
            <person name="Feng L."/>
            <person name="Finet C."/>
            <person name="Floyd S.K."/>
            <person name="Frommer W.B."/>
            <person name="Fujita T."/>
            <person name="Gramzow L."/>
            <person name="Gutensohn M."/>
            <person name="Harholt J."/>
            <person name="Hattori M."/>
            <person name="Heyl A."/>
            <person name="Hirai T."/>
            <person name="Hiwatashi Y."/>
            <person name="Ishikawa M."/>
            <person name="Iwata M."/>
            <person name="Karol K.G."/>
            <person name="Koehler B."/>
            <person name="Kolukisaoglu U."/>
            <person name="Kubo M."/>
            <person name="Kurata T."/>
            <person name="Lalonde S."/>
            <person name="Li K."/>
            <person name="Li Y."/>
            <person name="Litt A."/>
            <person name="Lyons E."/>
            <person name="Manning G."/>
            <person name="Maruyama T."/>
            <person name="Michael T.P."/>
            <person name="Mikami K."/>
            <person name="Miyazaki S."/>
            <person name="Morinaga S."/>
            <person name="Murata T."/>
            <person name="Mueller-Roeber B."/>
            <person name="Nelson D.R."/>
            <person name="Obara M."/>
            <person name="Oguri Y."/>
            <person name="Olmstead R.G."/>
            <person name="Onodera N."/>
            <person name="Petersen B.L."/>
            <person name="Pils B."/>
            <person name="Prigge M."/>
            <person name="Rensing S.A."/>
            <person name="Riano-Pachon D.M."/>
            <person name="Roberts A.W."/>
            <person name="Sato Y."/>
            <person name="Scheller H.V."/>
            <person name="Schulz B."/>
            <person name="Schulz C."/>
            <person name="Shakirov E.V."/>
            <person name="Shibagaki N."/>
            <person name="Shinohara N."/>
            <person name="Shippen D.E."/>
            <person name="Soerensen I."/>
            <person name="Sotooka R."/>
            <person name="Sugimoto N."/>
            <person name="Sugita M."/>
            <person name="Sumikawa N."/>
            <person name="Tanurdzic M."/>
            <person name="Theissen G."/>
            <person name="Ulvskov P."/>
            <person name="Wakazuki S."/>
            <person name="Weng J.K."/>
            <person name="Willats W.W."/>
            <person name="Wipf D."/>
            <person name="Wolf P.G."/>
            <person name="Yang L."/>
            <person name="Zimmer A.D."/>
            <person name="Zhu Q."/>
            <person name="Mitros T."/>
            <person name="Hellsten U."/>
            <person name="Loque D."/>
            <person name="Otillar R."/>
            <person name="Salamov A."/>
            <person name="Schmutz J."/>
            <person name="Shapiro H."/>
            <person name="Lindquist E."/>
            <person name="Lucas S."/>
            <person name="Rokhsar D."/>
            <person name="Grigoriev I.V."/>
        </authorList>
    </citation>
    <scope>NUCLEOTIDE SEQUENCE [LARGE SCALE GENOMIC DNA]</scope>
</reference>
<evidence type="ECO:0000256" key="6">
    <source>
        <dbReference type="ARBA" id="ARBA00022968"/>
    </source>
</evidence>
<keyword evidence="12" id="KW-1185">Reference proteome</keyword>
<evidence type="ECO:0000256" key="1">
    <source>
        <dbReference type="ARBA" id="ARBA00004323"/>
    </source>
</evidence>
<dbReference type="Proteomes" id="UP000001514">
    <property type="component" value="Unassembled WGS sequence"/>
</dbReference>
<dbReference type="PANTHER" id="PTHR47379">
    <property type="entry name" value="SIALYLTRANSFERASE-LIKE PROTEIN 2"/>
    <property type="match status" value="1"/>
</dbReference>
<evidence type="ECO:0000256" key="9">
    <source>
        <dbReference type="ARBA" id="ARBA00023136"/>
    </source>
</evidence>
<dbReference type="HOGENOM" id="CLU_039790_1_0_1"/>
<keyword evidence="7" id="KW-1133">Transmembrane helix</keyword>
<evidence type="ECO:0000256" key="8">
    <source>
        <dbReference type="ARBA" id="ARBA00023034"/>
    </source>
</evidence>
<dbReference type="GO" id="GO:0000139">
    <property type="term" value="C:Golgi membrane"/>
    <property type="evidence" value="ECO:0007669"/>
    <property type="project" value="UniProtKB-SubCell"/>
</dbReference>
<dbReference type="KEGG" id="smo:SELMODRAFT_79823"/>
<proteinExistence type="inferred from homology"/>
<keyword evidence="3" id="KW-0328">Glycosyltransferase</keyword>
<dbReference type="Gramene" id="EFJ35344">
    <property type="protein sequence ID" value="EFJ35344"/>
    <property type="gene ID" value="SELMODRAFT_79823"/>
</dbReference>
<dbReference type="GO" id="GO:0009846">
    <property type="term" value="P:pollen germination"/>
    <property type="evidence" value="ECO:0007669"/>
    <property type="project" value="EnsemblPlants"/>
</dbReference>